<accession>A0A1I8I6D3</accession>
<dbReference type="Proteomes" id="UP000095280">
    <property type="component" value="Unplaced"/>
</dbReference>
<reference evidence="2" key="1">
    <citation type="submission" date="2016-11" db="UniProtKB">
        <authorList>
            <consortium name="WormBaseParasite"/>
        </authorList>
    </citation>
    <scope>IDENTIFICATION</scope>
</reference>
<evidence type="ECO:0000313" key="2">
    <source>
        <dbReference type="WBParaSite" id="maker-uti_cns_0009985-snap-gene-0.4-mRNA-1"/>
    </source>
</evidence>
<dbReference type="AlphaFoldDB" id="A0A1I8I6D3"/>
<dbReference type="WBParaSite" id="maker-uti_cns_0009985-snap-gene-0.4-mRNA-1">
    <property type="protein sequence ID" value="maker-uti_cns_0009985-snap-gene-0.4-mRNA-1"/>
    <property type="gene ID" value="maker-uti_cns_0009985-snap-gene-0.4"/>
</dbReference>
<dbReference type="SUPFAM" id="SSF53335">
    <property type="entry name" value="S-adenosyl-L-methionine-dependent methyltransferases"/>
    <property type="match status" value="1"/>
</dbReference>
<dbReference type="PANTHER" id="PTHR12890:SF0">
    <property type="entry name" value="PROTEIN-L-HISTIDINE N-PROS-METHYLTRANSFERASE"/>
    <property type="match status" value="1"/>
</dbReference>
<sequence length="348" mass="39098">HGGGWWSVPQLLIHDSRCQISRRHRRANRVRCIGWLSNSLDCLAGCHRFRSSWARAAYHKMQFDTEHLSENSRHLEWYRLEQPQLLPKELADAFVQLEQDAETEAFLENSYAKSERLLTQLYHRVAKPLLCMFMSVTSANGFLRRGSMFVLFGEQFRRLIVGSDSGDHQQQQEPLFDSLLDLGAGDGNVTSHYAGYFRRVFATEMATVMTWRLAERGYTVVDPITWLPTQPAIDAEPELDAHYDLIGCFNLLDRCEAPLDLLAQAKRRLRPGSGRLLLAVVVPLRQFCEFAPGNRPRAGSCGQRADIRGAVGQPSQQCAPAAGLGSGAMGQGALPVRRRSVSEFLSPD</sequence>
<evidence type="ECO:0000313" key="1">
    <source>
        <dbReference type="Proteomes" id="UP000095280"/>
    </source>
</evidence>
<dbReference type="InterPro" id="IPR007884">
    <property type="entry name" value="METL9"/>
</dbReference>
<dbReference type="Pfam" id="PF05219">
    <property type="entry name" value="DREV"/>
    <property type="match status" value="1"/>
</dbReference>
<proteinExistence type="predicted"/>
<dbReference type="CDD" id="cd02440">
    <property type="entry name" value="AdoMet_MTases"/>
    <property type="match status" value="1"/>
</dbReference>
<organism evidence="1 2">
    <name type="scientific">Macrostomum lignano</name>
    <dbReference type="NCBI Taxonomy" id="282301"/>
    <lineage>
        <taxon>Eukaryota</taxon>
        <taxon>Metazoa</taxon>
        <taxon>Spiralia</taxon>
        <taxon>Lophotrochozoa</taxon>
        <taxon>Platyhelminthes</taxon>
        <taxon>Rhabditophora</taxon>
        <taxon>Macrostomorpha</taxon>
        <taxon>Macrostomida</taxon>
        <taxon>Macrostomidae</taxon>
        <taxon>Macrostomum</taxon>
    </lineage>
</organism>
<dbReference type="GO" id="GO:0106370">
    <property type="term" value="F:protein-L-histidine N-pros-methyltransferase activity"/>
    <property type="evidence" value="ECO:0007669"/>
    <property type="project" value="InterPro"/>
</dbReference>
<dbReference type="PANTHER" id="PTHR12890">
    <property type="entry name" value="DREV PROTEIN"/>
    <property type="match status" value="1"/>
</dbReference>
<name>A0A1I8I6D3_9PLAT</name>
<dbReference type="Gene3D" id="3.40.50.150">
    <property type="entry name" value="Vaccinia Virus protein VP39"/>
    <property type="match status" value="1"/>
</dbReference>
<protein>
    <submittedName>
        <fullName evidence="2">Methyltransf_25 domain-containing protein</fullName>
    </submittedName>
</protein>
<keyword evidence="1" id="KW-1185">Reference proteome</keyword>
<dbReference type="InterPro" id="IPR029063">
    <property type="entry name" value="SAM-dependent_MTases_sf"/>
</dbReference>